<dbReference type="EMBL" id="MNCJ02000332">
    <property type="protein sequence ID" value="KAF5753959.1"/>
    <property type="molecule type" value="Genomic_DNA"/>
</dbReference>
<organism evidence="2 3">
    <name type="scientific">Helianthus annuus</name>
    <name type="common">Common sunflower</name>
    <dbReference type="NCBI Taxonomy" id="4232"/>
    <lineage>
        <taxon>Eukaryota</taxon>
        <taxon>Viridiplantae</taxon>
        <taxon>Streptophyta</taxon>
        <taxon>Embryophyta</taxon>
        <taxon>Tracheophyta</taxon>
        <taxon>Spermatophyta</taxon>
        <taxon>Magnoliopsida</taxon>
        <taxon>eudicotyledons</taxon>
        <taxon>Gunneridae</taxon>
        <taxon>Pentapetalae</taxon>
        <taxon>asterids</taxon>
        <taxon>campanulids</taxon>
        <taxon>Asterales</taxon>
        <taxon>Asteraceae</taxon>
        <taxon>Asteroideae</taxon>
        <taxon>Heliantheae alliance</taxon>
        <taxon>Heliantheae</taxon>
        <taxon>Helianthus</taxon>
    </lineage>
</organism>
<keyword evidence="3" id="KW-1185">Reference proteome</keyword>
<gene>
    <name evidence="2" type="ORF">HannXRQ_Chr17g0538551</name>
    <name evidence="1" type="ORF">HanXRQr2_Chr17g0785931</name>
</gene>
<dbReference type="Gramene" id="mRNA:HanXRQr2_Chr17g0785931">
    <property type="protein sequence ID" value="mRNA:HanXRQr2_Chr17g0785931"/>
    <property type="gene ID" value="HanXRQr2_Chr17g0785931"/>
</dbReference>
<evidence type="ECO:0000313" key="1">
    <source>
        <dbReference type="EMBL" id="KAF5753959.1"/>
    </source>
</evidence>
<accession>A0A251RLH3</accession>
<reference evidence="1 3" key="1">
    <citation type="journal article" date="2017" name="Nature">
        <title>The sunflower genome provides insights into oil metabolism, flowering and Asterid evolution.</title>
        <authorList>
            <person name="Badouin H."/>
            <person name="Gouzy J."/>
            <person name="Grassa C.J."/>
            <person name="Murat F."/>
            <person name="Staton S.E."/>
            <person name="Cottret L."/>
            <person name="Lelandais-Briere C."/>
            <person name="Owens G.L."/>
            <person name="Carrere S."/>
            <person name="Mayjonade B."/>
            <person name="Legrand L."/>
            <person name="Gill N."/>
            <person name="Kane N.C."/>
            <person name="Bowers J.E."/>
            <person name="Hubner S."/>
            <person name="Bellec A."/>
            <person name="Berard A."/>
            <person name="Berges H."/>
            <person name="Blanchet N."/>
            <person name="Boniface M.C."/>
            <person name="Brunel D."/>
            <person name="Catrice O."/>
            <person name="Chaidir N."/>
            <person name="Claudel C."/>
            <person name="Donnadieu C."/>
            <person name="Faraut T."/>
            <person name="Fievet G."/>
            <person name="Helmstetter N."/>
            <person name="King M."/>
            <person name="Knapp S.J."/>
            <person name="Lai Z."/>
            <person name="Le Paslier M.C."/>
            <person name="Lippi Y."/>
            <person name="Lorenzon L."/>
            <person name="Mandel J.R."/>
            <person name="Marage G."/>
            <person name="Marchand G."/>
            <person name="Marquand E."/>
            <person name="Bret-Mestries E."/>
            <person name="Morien E."/>
            <person name="Nambeesan S."/>
            <person name="Nguyen T."/>
            <person name="Pegot-Espagnet P."/>
            <person name="Pouilly N."/>
            <person name="Raftis F."/>
            <person name="Sallet E."/>
            <person name="Schiex T."/>
            <person name="Thomas J."/>
            <person name="Vandecasteele C."/>
            <person name="Vares D."/>
            <person name="Vear F."/>
            <person name="Vautrin S."/>
            <person name="Crespi M."/>
            <person name="Mangin B."/>
            <person name="Burke J.M."/>
            <person name="Salse J."/>
            <person name="Munos S."/>
            <person name="Vincourt P."/>
            <person name="Rieseberg L.H."/>
            <person name="Langlade N.B."/>
        </authorList>
    </citation>
    <scope>NUCLEOTIDE SEQUENCE [LARGE SCALE GENOMIC DNA]</scope>
    <source>
        <strain evidence="3">cv. SF193</strain>
        <tissue evidence="1">Leaves</tissue>
    </source>
</reference>
<dbReference type="Proteomes" id="UP000215914">
    <property type="component" value="Chromosome 17"/>
</dbReference>
<sequence>MACISTLNPPKTLGAITSSSSSSYSLKNSSSFSSPAKTHFKPTQKFPNSSIVMATKQLQQEHEPEARLEISMMEVIILY</sequence>
<proteinExistence type="predicted"/>
<dbReference type="EMBL" id="CM007906">
    <property type="protein sequence ID" value="OTF85308.1"/>
    <property type="molecule type" value="Genomic_DNA"/>
</dbReference>
<dbReference type="AlphaFoldDB" id="A0A251RLH3"/>
<reference evidence="2" key="2">
    <citation type="submission" date="2017-02" db="EMBL/GenBank/DDBJ databases">
        <title>Sunflower complete genome.</title>
        <authorList>
            <person name="Langlade N."/>
            <person name="Munos S."/>
        </authorList>
    </citation>
    <scope>NUCLEOTIDE SEQUENCE [LARGE SCALE GENOMIC DNA]</scope>
    <source>
        <tissue evidence="2">Leaves</tissue>
    </source>
</reference>
<protein>
    <submittedName>
        <fullName evidence="2">Uncharacterized protein</fullName>
    </submittedName>
</protein>
<evidence type="ECO:0000313" key="2">
    <source>
        <dbReference type="EMBL" id="OTF85308.1"/>
    </source>
</evidence>
<dbReference type="InParanoid" id="A0A251RLH3"/>
<evidence type="ECO:0000313" key="3">
    <source>
        <dbReference type="Proteomes" id="UP000215914"/>
    </source>
</evidence>
<reference evidence="1" key="3">
    <citation type="submission" date="2020-06" db="EMBL/GenBank/DDBJ databases">
        <title>Helianthus annuus Genome sequencing and assembly Release 2.</title>
        <authorList>
            <person name="Gouzy J."/>
            <person name="Langlade N."/>
            <person name="Munos S."/>
        </authorList>
    </citation>
    <scope>NUCLEOTIDE SEQUENCE</scope>
    <source>
        <tissue evidence="1">Leaves</tissue>
    </source>
</reference>
<name>A0A251RLH3_HELAN</name>